<sequence>MLISYIDPFSPFLARFSFFSLSYAHLSIKHEIKALGA</sequence>
<protein>
    <submittedName>
        <fullName evidence="1">Uncharacterized protein</fullName>
    </submittedName>
</protein>
<name>A0A0B0PND0_GOSAR</name>
<evidence type="ECO:0000313" key="1">
    <source>
        <dbReference type="EMBL" id="KHG27968.1"/>
    </source>
</evidence>
<keyword evidence="2" id="KW-1185">Reference proteome</keyword>
<gene>
    <name evidence="1" type="ORF">F383_34030</name>
</gene>
<accession>A0A0B0PND0</accession>
<dbReference type="EMBL" id="KN443114">
    <property type="protein sequence ID" value="KHG27968.1"/>
    <property type="molecule type" value="Genomic_DNA"/>
</dbReference>
<evidence type="ECO:0000313" key="2">
    <source>
        <dbReference type="Proteomes" id="UP000032142"/>
    </source>
</evidence>
<reference evidence="2" key="1">
    <citation type="submission" date="2014-09" db="EMBL/GenBank/DDBJ databases">
        <authorList>
            <person name="Mudge J."/>
            <person name="Ramaraj T."/>
            <person name="Lindquist I.E."/>
            <person name="Bharti A.K."/>
            <person name="Sundararajan A."/>
            <person name="Cameron C.T."/>
            <person name="Woodward J.E."/>
            <person name="May G.D."/>
            <person name="Brubaker C."/>
            <person name="Broadhvest J."/>
            <person name="Wilkins T.A."/>
        </authorList>
    </citation>
    <scope>NUCLEOTIDE SEQUENCE</scope>
    <source>
        <strain evidence="2">cv. AKA8401</strain>
    </source>
</reference>
<proteinExistence type="predicted"/>
<dbReference type="AlphaFoldDB" id="A0A0B0PND0"/>
<dbReference type="Proteomes" id="UP000032142">
    <property type="component" value="Unassembled WGS sequence"/>
</dbReference>
<organism evidence="1 2">
    <name type="scientific">Gossypium arboreum</name>
    <name type="common">Tree cotton</name>
    <name type="synonym">Gossypium nanking</name>
    <dbReference type="NCBI Taxonomy" id="29729"/>
    <lineage>
        <taxon>Eukaryota</taxon>
        <taxon>Viridiplantae</taxon>
        <taxon>Streptophyta</taxon>
        <taxon>Embryophyta</taxon>
        <taxon>Tracheophyta</taxon>
        <taxon>Spermatophyta</taxon>
        <taxon>Magnoliopsida</taxon>
        <taxon>eudicotyledons</taxon>
        <taxon>Gunneridae</taxon>
        <taxon>Pentapetalae</taxon>
        <taxon>rosids</taxon>
        <taxon>malvids</taxon>
        <taxon>Malvales</taxon>
        <taxon>Malvaceae</taxon>
        <taxon>Malvoideae</taxon>
        <taxon>Gossypium</taxon>
    </lineage>
</organism>